<accession>A0A1Y1I1K6</accession>
<sequence>MALVAQAPAFQRSFLEALPAANWSHQTGTTRTHCWHNCQRQKESGQQLELRLLQSAQRLPAACARFKRRESRKKDVQCSATPRRDSLEPESERRVQEKAVGVAKALGGVNVYLVGMMGSGKSTIGKLLAERLQYRFFDCDEVIEGAVGAPVSQIFKENGEDTFRKLETEVLSQLARETRSVISTGGGAVLRKENWSSMHYGISIFLQVPIQTLAKRVTKNGHASRPLLNGGDATDESAETKAFTRLSTIWKDRKAFYENADVTVSIAGYEEGEEEMSTASLVEKVVHELETLLKERGVKKPQDSTGWVTEL</sequence>
<comment type="catalytic activity">
    <reaction evidence="12">
        <text>shikimate + ATP = 3-phosphoshikimate + ADP + H(+)</text>
        <dbReference type="Rhea" id="RHEA:13121"/>
        <dbReference type="ChEBI" id="CHEBI:15378"/>
        <dbReference type="ChEBI" id="CHEBI:30616"/>
        <dbReference type="ChEBI" id="CHEBI:36208"/>
        <dbReference type="ChEBI" id="CHEBI:145989"/>
        <dbReference type="ChEBI" id="CHEBI:456216"/>
        <dbReference type="EC" id="2.7.1.71"/>
    </reaction>
</comment>
<dbReference type="PANTHER" id="PTHR21087">
    <property type="entry name" value="SHIKIMATE KINASE"/>
    <property type="match status" value="1"/>
</dbReference>
<dbReference type="GO" id="GO:0009507">
    <property type="term" value="C:chloroplast"/>
    <property type="evidence" value="ECO:0007669"/>
    <property type="project" value="UniProtKB-SubCell"/>
</dbReference>
<dbReference type="EC" id="2.7.1.71" evidence="5"/>
<dbReference type="STRING" id="105231.A0A1Y1I1K6"/>
<evidence type="ECO:0000256" key="9">
    <source>
        <dbReference type="ARBA" id="ARBA00022777"/>
    </source>
</evidence>
<evidence type="ECO:0000256" key="13">
    <source>
        <dbReference type="SAM" id="MobiDB-lite"/>
    </source>
</evidence>
<feature type="region of interest" description="Disordered" evidence="13">
    <location>
        <begin position="74"/>
        <end position="93"/>
    </location>
</feature>
<keyword evidence="6" id="KW-0028">Amino-acid biosynthesis</keyword>
<dbReference type="GO" id="GO:0008652">
    <property type="term" value="P:amino acid biosynthetic process"/>
    <property type="evidence" value="ECO:0007669"/>
    <property type="project" value="UniProtKB-KW"/>
</dbReference>
<dbReference type="InterPro" id="IPR023000">
    <property type="entry name" value="Shikimate_kinase_CS"/>
</dbReference>
<dbReference type="GO" id="GO:0005524">
    <property type="term" value="F:ATP binding"/>
    <property type="evidence" value="ECO:0007669"/>
    <property type="project" value="UniProtKB-KW"/>
</dbReference>
<dbReference type="CDD" id="cd00464">
    <property type="entry name" value="SK"/>
    <property type="match status" value="1"/>
</dbReference>
<keyword evidence="7" id="KW-0808">Transferase</keyword>
<evidence type="ECO:0000256" key="7">
    <source>
        <dbReference type="ARBA" id="ARBA00022679"/>
    </source>
</evidence>
<keyword evidence="11" id="KW-0057">Aromatic amino acid biosynthesis</keyword>
<dbReference type="HAMAP" id="MF_00109">
    <property type="entry name" value="Shikimate_kinase"/>
    <property type="match status" value="1"/>
</dbReference>
<dbReference type="InterPro" id="IPR031322">
    <property type="entry name" value="Shikimate/glucono_kinase"/>
</dbReference>
<dbReference type="OMA" id="FRDNEAM"/>
<dbReference type="GO" id="GO:0009423">
    <property type="term" value="P:chorismate biosynthetic process"/>
    <property type="evidence" value="ECO:0007669"/>
    <property type="project" value="UniProtKB-UniPathway"/>
</dbReference>
<dbReference type="PROSITE" id="PS01128">
    <property type="entry name" value="SHIKIMATE_KINASE"/>
    <property type="match status" value="1"/>
</dbReference>
<dbReference type="EMBL" id="DF237067">
    <property type="protein sequence ID" value="GAQ82646.1"/>
    <property type="molecule type" value="Genomic_DNA"/>
</dbReference>
<proteinExistence type="inferred from homology"/>
<dbReference type="PANTHER" id="PTHR21087:SF16">
    <property type="entry name" value="SHIKIMATE KINASE 1, CHLOROPLASTIC"/>
    <property type="match status" value="1"/>
</dbReference>
<evidence type="ECO:0000256" key="5">
    <source>
        <dbReference type="ARBA" id="ARBA00012154"/>
    </source>
</evidence>
<evidence type="ECO:0000256" key="11">
    <source>
        <dbReference type="ARBA" id="ARBA00023141"/>
    </source>
</evidence>
<name>A0A1Y1I1K6_KLENI</name>
<keyword evidence="8" id="KW-0547">Nucleotide-binding</keyword>
<dbReference type="OrthoDB" id="197068at2759"/>
<evidence type="ECO:0000256" key="8">
    <source>
        <dbReference type="ARBA" id="ARBA00022741"/>
    </source>
</evidence>
<evidence type="ECO:0000256" key="3">
    <source>
        <dbReference type="ARBA" id="ARBA00004842"/>
    </source>
</evidence>
<protein>
    <recommendedName>
        <fullName evidence="5">shikimate kinase</fullName>
        <ecNumber evidence="5">2.7.1.71</ecNumber>
    </recommendedName>
</protein>
<evidence type="ECO:0000313" key="15">
    <source>
        <dbReference type="Proteomes" id="UP000054558"/>
    </source>
</evidence>
<evidence type="ECO:0000256" key="4">
    <source>
        <dbReference type="ARBA" id="ARBA00006997"/>
    </source>
</evidence>
<keyword evidence="9 14" id="KW-0418">Kinase</keyword>
<keyword evidence="10" id="KW-0067">ATP-binding</keyword>
<evidence type="ECO:0000256" key="1">
    <source>
        <dbReference type="ARBA" id="ARBA00002641"/>
    </source>
</evidence>
<dbReference type="AlphaFoldDB" id="A0A1Y1I1K6"/>
<organism evidence="14 15">
    <name type="scientific">Klebsormidium nitens</name>
    <name type="common">Green alga</name>
    <name type="synonym">Ulothrix nitens</name>
    <dbReference type="NCBI Taxonomy" id="105231"/>
    <lineage>
        <taxon>Eukaryota</taxon>
        <taxon>Viridiplantae</taxon>
        <taxon>Streptophyta</taxon>
        <taxon>Klebsormidiophyceae</taxon>
        <taxon>Klebsormidiales</taxon>
        <taxon>Klebsormidiaceae</taxon>
        <taxon>Klebsormidium</taxon>
    </lineage>
</organism>
<evidence type="ECO:0000256" key="12">
    <source>
        <dbReference type="ARBA" id="ARBA00048567"/>
    </source>
</evidence>
<dbReference type="PRINTS" id="PR01100">
    <property type="entry name" value="SHIKIMTKNASE"/>
</dbReference>
<reference evidence="14 15" key="1">
    <citation type="journal article" date="2014" name="Nat. Commun.">
        <title>Klebsormidium flaccidum genome reveals primary factors for plant terrestrial adaptation.</title>
        <authorList>
            <person name="Hori K."/>
            <person name="Maruyama F."/>
            <person name="Fujisawa T."/>
            <person name="Togashi T."/>
            <person name="Yamamoto N."/>
            <person name="Seo M."/>
            <person name="Sato S."/>
            <person name="Yamada T."/>
            <person name="Mori H."/>
            <person name="Tajima N."/>
            <person name="Moriyama T."/>
            <person name="Ikeuchi M."/>
            <person name="Watanabe M."/>
            <person name="Wada H."/>
            <person name="Kobayashi K."/>
            <person name="Saito M."/>
            <person name="Masuda T."/>
            <person name="Sasaki-Sekimoto Y."/>
            <person name="Mashiguchi K."/>
            <person name="Awai K."/>
            <person name="Shimojima M."/>
            <person name="Masuda S."/>
            <person name="Iwai M."/>
            <person name="Nobusawa T."/>
            <person name="Narise T."/>
            <person name="Kondo S."/>
            <person name="Saito H."/>
            <person name="Sato R."/>
            <person name="Murakawa M."/>
            <person name="Ihara Y."/>
            <person name="Oshima-Yamada Y."/>
            <person name="Ohtaka K."/>
            <person name="Satoh M."/>
            <person name="Sonobe K."/>
            <person name="Ishii M."/>
            <person name="Ohtani R."/>
            <person name="Kanamori-Sato M."/>
            <person name="Honoki R."/>
            <person name="Miyazaki D."/>
            <person name="Mochizuki H."/>
            <person name="Umetsu J."/>
            <person name="Higashi K."/>
            <person name="Shibata D."/>
            <person name="Kamiya Y."/>
            <person name="Sato N."/>
            <person name="Nakamura Y."/>
            <person name="Tabata S."/>
            <person name="Ida S."/>
            <person name="Kurokawa K."/>
            <person name="Ohta H."/>
        </authorList>
    </citation>
    <scope>NUCLEOTIDE SEQUENCE [LARGE SCALE GENOMIC DNA]</scope>
    <source>
        <strain evidence="14 15">NIES-2285</strain>
    </source>
</reference>
<comment type="function">
    <text evidence="1">Catalyzes the specific phosphorylation of the 3-hydroxyl group of shikimic acid using ATP as a cosubstrate.</text>
</comment>
<keyword evidence="15" id="KW-1185">Reference proteome</keyword>
<dbReference type="Proteomes" id="UP000054558">
    <property type="component" value="Unassembled WGS sequence"/>
</dbReference>
<gene>
    <name evidence="14" type="ORF">KFL_001180250</name>
</gene>
<dbReference type="Pfam" id="PF01202">
    <property type="entry name" value="SKI"/>
    <property type="match status" value="1"/>
</dbReference>
<dbReference type="InterPro" id="IPR027417">
    <property type="entry name" value="P-loop_NTPase"/>
</dbReference>
<dbReference type="GO" id="GO:0009073">
    <property type="term" value="P:aromatic amino acid family biosynthetic process"/>
    <property type="evidence" value="ECO:0007669"/>
    <property type="project" value="UniProtKB-KW"/>
</dbReference>
<evidence type="ECO:0000256" key="2">
    <source>
        <dbReference type="ARBA" id="ARBA00004229"/>
    </source>
</evidence>
<dbReference type="FunFam" id="3.40.50.300:FF:001033">
    <property type="entry name" value="Shikimate kinase 2, chloroplastic"/>
    <property type="match status" value="1"/>
</dbReference>
<evidence type="ECO:0000256" key="6">
    <source>
        <dbReference type="ARBA" id="ARBA00022605"/>
    </source>
</evidence>
<comment type="similarity">
    <text evidence="4">Belongs to the shikimate kinase family.</text>
</comment>
<comment type="pathway">
    <text evidence="3">Metabolic intermediate biosynthesis; chorismate biosynthesis; chorismate from D-erythrose 4-phosphate and phosphoenolpyruvate: step 5/7.</text>
</comment>
<comment type="subcellular location">
    <subcellularLocation>
        <location evidence="2">Plastid</location>
        <location evidence="2">Chloroplast</location>
    </subcellularLocation>
</comment>
<dbReference type="SUPFAM" id="SSF52540">
    <property type="entry name" value="P-loop containing nucleoside triphosphate hydrolases"/>
    <property type="match status" value="1"/>
</dbReference>
<dbReference type="InterPro" id="IPR000623">
    <property type="entry name" value="Shikimate_kinase/TSH1"/>
</dbReference>
<dbReference type="Gene3D" id="3.40.50.300">
    <property type="entry name" value="P-loop containing nucleotide triphosphate hydrolases"/>
    <property type="match status" value="1"/>
</dbReference>
<dbReference type="GO" id="GO:0004765">
    <property type="term" value="F:shikimate kinase activity"/>
    <property type="evidence" value="ECO:0000318"/>
    <property type="project" value="GO_Central"/>
</dbReference>
<evidence type="ECO:0000256" key="10">
    <source>
        <dbReference type="ARBA" id="ARBA00022840"/>
    </source>
</evidence>
<evidence type="ECO:0000313" key="14">
    <source>
        <dbReference type="EMBL" id="GAQ82646.1"/>
    </source>
</evidence>
<dbReference type="UniPathway" id="UPA00053">
    <property type="reaction ID" value="UER00088"/>
</dbReference>